<comment type="subcellular location">
    <subcellularLocation>
        <location evidence="1">Nucleus</location>
    </subcellularLocation>
</comment>
<dbReference type="PANTHER" id="PTHR13293">
    <property type="entry name" value="AKIRIN-RELATED"/>
    <property type="match status" value="1"/>
</dbReference>
<dbReference type="GO" id="GO:0045089">
    <property type="term" value="P:positive regulation of innate immune response"/>
    <property type="evidence" value="ECO:0007669"/>
    <property type="project" value="TreeGrafter"/>
</dbReference>
<dbReference type="EMBL" id="LWCA01000840">
    <property type="protein sequence ID" value="OAF66740.1"/>
    <property type="molecule type" value="Genomic_DNA"/>
</dbReference>
<name>A0A177AY08_9BILA</name>
<dbReference type="GO" id="GO:0003712">
    <property type="term" value="F:transcription coregulator activity"/>
    <property type="evidence" value="ECO:0007669"/>
    <property type="project" value="TreeGrafter"/>
</dbReference>
<comment type="caution">
    <text evidence="4">The sequence shown here is derived from an EMBL/GenBank/DDBJ whole genome shotgun (WGS) entry which is preliminary data.</text>
</comment>
<dbReference type="OrthoDB" id="10039914at2759"/>
<comment type="similarity">
    <text evidence="2">Belongs to the akirin family.</text>
</comment>
<dbReference type="GO" id="GO:0000785">
    <property type="term" value="C:chromatin"/>
    <property type="evidence" value="ECO:0007669"/>
    <property type="project" value="TreeGrafter"/>
</dbReference>
<evidence type="ECO:0000313" key="5">
    <source>
        <dbReference type="Proteomes" id="UP000078046"/>
    </source>
</evidence>
<keyword evidence="5" id="KW-1185">Reference proteome</keyword>
<dbReference type="InterPro" id="IPR024132">
    <property type="entry name" value="Akirin"/>
</dbReference>
<dbReference type="PANTHER" id="PTHR13293:SF6">
    <property type="entry name" value="AKIRIN-RELATED"/>
    <property type="match status" value="1"/>
</dbReference>
<gene>
    <name evidence="4" type="ORF">A3Q56_05500</name>
</gene>
<accession>A0A177AY08</accession>
<dbReference type="GO" id="GO:0005634">
    <property type="term" value="C:nucleus"/>
    <property type="evidence" value="ECO:0007669"/>
    <property type="project" value="UniProtKB-SubCell"/>
</dbReference>
<sequence length="208" mass="23760">MSCTAVKRILNDSASTYTSSNKKSYNSVFSNTEIECSDQFAKRPKNSLDHKVSKFSHDAPNVLKKMKCSNFETFNTSVDDKLVRRRKKNLTNDQAMSLILNEIKKMRHCVSPSTCARESVSPSNSDGSHEDAYNHMSPVGYSYKSYKVGIKQAAICCNKILAERESELRREYDNILCERLSQQHSAFIQFTNDQVKRKYNKNPPSYVS</sequence>
<protein>
    <recommendedName>
        <fullName evidence="6">Akirin</fullName>
    </recommendedName>
</protein>
<evidence type="ECO:0008006" key="6">
    <source>
        <dbReference type="Google" id="ProtNLM"/>
    </source>
</evidence>
<reference evidence="4 5" key="1">
    <citation type="submission" date="2016-04" db="EMBL/GenBank/DDBJ databases">
        <title>The genome of Intoshia linei affirms orthonectids as highly simplified spiralians.</title>
        <authorList>
            <person name="Mikhailov K.V."/>
            <person name="Slusarev G.S."/>
            <person name="Nikitin M.A."/>
            <person name="Logacheva M.D."/>
            <person name="Penin A."/>
            <person name="Aleoshin V."/>
            <person name="Panchin Y.V."/>
        </authorList>
    </citation>
    <scope>NUCLEOTIDE SEQUENCE [LARGE SCALE GENOMIC DNA]</scope>
    <source>
        <strain evidence="4">Intl2013</strain>
        <tissue evidence="4">Whole animal</tissue>
    </source>
</reference>
<organism evidence="4 5">
    <name type="scientific">Intoshia linei</name>
    <dbReference type="NCBI Taxonomy" id="1819745"/>
    <lineage>
        <taxon>Eukaryota</taxon>
        <taxon>Metazoa</taxon>
        <taxon>Spiralia</taxon>
        <taxon>Lophotrochozoa</taxon>
        <taxon>Mesozoa</taxon>
        <taxon>Orthonectida</taxon>
        <taxon>Rhopaluridae</taxon>
        <taxon>Intoshia</taxon>
    </lineage>
</organism>
<dbReference type="GO" id="GO:0045944">
    <property type="term" value="P:positive regulation of transcription by RNA polymerase II"/>
    <property type="evidence" value="ECO:0007669"/>
    <property type="project" value="TreeGrafter"/>
</dbReference>
<evidence type="ECO:0000256" key="2">
    <source>
        <dbReference type="ARBA" id="ARBA00005625"/>
    </source>
</evidence>
<keyword evidence="3" id="KW-0539">Nucleus</keyword>
<evidence type="ECO:0000313" key="4">
    <source>
        <dbReference type="EMBL" id="OAF66740.1"/>
    </source>
</evidence>
<evidence type="ECO:0000256" key="1">
    <source>
        <dbReference type="ARBA" id="ARBA00004123"/>
    </source>
</evidence>
<dbReference type="Proteomes" id="UP000078046">
    <property type="component" value="Unassembled WGS sequence"/>
</dbReference>
<proteinExistence type="inferred from homology"/>
<dbReference type="AlphaFoldDB" id="A0A177AY08"/>
<evidence type="ECO:0000256" key="3">
    <source>
        <dbReference type="ARBA" id="ARBA00023242"/>
    </source>
</evidence>